<keyword evidence="10 12" id="KW-1133">Transmembrane helix</keyword>
<evidence type="ECO:0000259" key="13">
    <source>
        <dbReference type="Pfam" id="PF02434"/>
    </source>
</evidence>
<feature type="transmembrane region" description="Helical" evidence="12">
    <location>
        <begin position="16"/>
        <end position="37"/>
    </location>
</feature>
<dbReference type="Pfam" id="PF02434">
    <property type="entry name" value="Fringe"/>
    <property type="match status" value="1"/>
</dbReference>
<dbReference type="GO" id="GO:0016263">
    <property type="term" value="F:glycoprotein-N-acetylgalactosamine 3-beta-galactosyltransferase activity"/>
    <property type="evidence" value="ECO:0007669"/>
    <property type="project" value="UniProtKB-EC"/>
</dbReference>
<organism evidence="14 15">
    <name type="scientific">Littorina saxatilis</name>
    <dbReference type="NCBI Taxonomy" id="31220"/>
    <lineage>
        <taxon>Eukaryota</taxon>
        <taxon>Metazoa</taxon>
        <taxon>Spiralia</taxon>
        <taxon>Lophotrochozoa</taxon>
        <taxon>Mollusca</taxon>
        <taxon>Gastropoda</taxon>
        <taxon>Caenogastropoda</taxon>
        <taxon>Littorinimorpha</taxon>
        <taxon>Littorinoidea</taxon>
        <taxon>Littorinidae</taxon>
        <taxon>Littorina</taxon>
    </lineage>
</organism>
<evidence type="ECO:0000313" key="14">
    <source>
        <dbReference type="EMBL" id="KAK7105866.1"/>
    </source>
</evidence>
<keyword evidence="7 12" id="KW-0812">Transmembrane</keyword>
<evidence type="ECO:0000256" key="5">
    <source>
        <dbReference type="ARBA" id="ARBA00022676"/>
    </source>
</evidence>
<evidence type="ECO:0000256" key="6">
    <source>
        <dbReference type="ARBA" id="ARBA00022679"/>
    </source>
</evidence>
<dbReference type="PANTHER" id="PTHR23033:SF8">
    <property type="entry name" value="HEXOSYLTRANSFERASE"/>
    <property type="match status" value="1"/>
</dbReference>
<dbReference type="GO" id="GO:0000166">
    <property type="term" value="F:nucleotide binding"/>
    <property type="evidence" value="ECO:0007669"/>
    <property type="project" value="UniProtKB-KW"/>
</dbReference>
<dbReference type="GO" id="GO:0016020">
    <property type="term" value="C:membrane"/>
    <property type="evidence" value="ECO:0007669"/>
    <property type="project" value="UniProtKB-SubCell"/>
</dbReference>
<protein>
    <recommendedName>
        <fullName evidence="4">N-acetylgalactosaminide beta-1,3-galactosyltransferase</fullName>
        <ecNumber evidence="4">2.4.1.122</ecNumber>
    </recommendedName>
</protein>
<evidence type="ECO:0000256" key="2">
    <source>
        <dbReference type="ARBA" id="ARBA00004922"/>
    </source>
</evidence>
<evidence type="ECO:0000256" key="1">
    <source>
        <dbReference type="ARBA" id="ARBA00004606"/>
    </source>
</evidence>
<comment type="caution">
    <text evidence="14">The sequence shown here is derived from an EMBL/GenBank/DDBJ whole genome shotgun (WGS) entry which is preliminary data.</text>
</comment>
<evidence type="ECO:0000256" key="9">
    <source>
        <dbReference type="ARBA" id="ARBA00022968"/>
    </source>
</evidence>
<dbReference type="Gene3D" id="3.90.550.50">
    <property type="match status" value="1"/>
</dbReference>
<keyword evidence="5" id="KW-0328">Glycosyltransferase</keyword>
<evidence type="ECO:0000313" key="15">
    <source>
        <dbReference type="Proteomes" id="UP001374579"/>
    </source>
</evidence>
<dbReference type="PANTHER" id="PTHR23033">
    <property type="entry name" value="BETA1,3-GALACTOSYLTRANSFERASE"/>
    <property type="match status" value="1"/>
</dbReference>
<comment type="pathway">
    <text evidence="2">Protein modification; protein glycosylation.</text>
</comment>
<comment type="similarity">
    <text evidence="3">Belongs to the glycosyltransferase 31 family. Beta3-Gal-T subfamily.</text>
</comment>
<evidence type="ECO:0000256" key="12">
    <source>
        <dbReference type="SAM" id="Phobius"/>
    </source>
</evidence>
<keyword evidence="9" id="KW-0735">Signal-anchor</keyword>
<dbReference type="EMBL" id="JBAMIC010000007">
    <property type="protein sequence ID" value="KAK7105866.1"/>
    <property type="molecule type" value="Genomic_DNA"/>
</dbReference>
<proteinExistence type="inferred from homology"/>
<dbReference type="AlphaFoldDB" id="A0AAN9BGQ7"/>
<keyword evidence="11 12" id="KW-0472">Membrane</keyword>
<dbReference type="EC" id="2.4.1.122" evidence="4"/>
<evidence type="ECO:0000256" key="3">
    <source>
        <dbReference type="ARBA" id="ARBA00006462"/>
    </source>
</evidence>
<dbReference type="InterPro" id="IPR003378">
    <property type="entry name" value="Fringe-like_glycosylTrfase"/>
</dbReference>
<sequence>MTSSKIRLTSLQRRSVIFLFTGIVCGQLSCHFLISALRDRHFITCSFQELVIDTRGKISNFQTGVTSDSSIPKLLFVGVMTSRRYLRTRARAIHDTWGAAQNGSLLFFVGGNDDVDEKGLPVQILSDVIDSQYPPQRKSFAMLEFMHQKYGRKYEWFMRADDDVFVDVDRLRTMLASVDSSKPLYLGHPGTGKADEEGKLGLKVGAPYCMGGTGVILSRGALEALVAHKDECLRNTVSDHEDSELGRCVYNTTGVSCVKSEHVSE</sequence>
<reference evidence="14 15" key="1">
    <citation type="submission" date="2024-02" db="EMBL/GenBank/DDBJ databases">
        <title>Chromosome-scale genome assembly of the rough periwinkle Littorina saxatilis.</title>
        <authorList>
            <person name="De Jode A."/>
            <person name="Faria R."/>
            <person name="Formenti G."/>
            <person name="Sims Y."/>
            <person name="Smith T.P."/>
            <person name="Tracey A."/>
            <person name="Wood J.M.D."/>
            <person name="Zagrodzka Z.B."/>
            <person name="Johannesson K."/>
            <person name="Butlin R.K."/>
            <person name="Leder E.H."/>
        </authorList>
    </citation>
    <scope>NUCLEOTIDE SEQUENCE [LARGE SCALE GENOMIC DNA]</scope>
    <source>
        <strain evidence="14">Snail1</strain>
        <tissue evidence="14">Muscle</tissue>
    </source>
</reference>
<feature type="domain" description="Fringe-like glycosyltransferase" evidence="13">
    <location>
        <begin position="75"/>
        <end position="261"/>
    </location>
</feature>
<accession>A0AAN9BGQ7</accession>
<evidence type="ECO:0000256" key="8">
    <source>
        <dbReference type="ARBA" id="ARBA00022741"/>
    </source>
</evidence>
<keyword evidence="15" id="KW-1185">Reference proteome</keyword>
<keyword evidence="8" id="KW-0547">Nucleotide-binding</keyword>
<comment type="subcellular location">
    <subcellularLocation>
        <location evidence="1">Membrane</location>
        <topology evidence="1">Single-pass type II membrane protein</topology>
    </subcellularLocation>
</comment>
<keyword evidence="6" id="KW-0808">Transferase</keyword>
<evidence type="ECO:0000256" key="10">
    <source>
        <dbReference type="ARBA" id="ARBA00022989"/>
    </source>
</evidence>
<gene>
    <name evidence="14" type="ORF">V1264_017190</name>
</gene>
<evidence type="ECO:0000256" key="7">
    <source>
        <dbReference type="ARBA" id="ARBA00022692"/>
    </source>
</evidence>
<name>A0AAN9BGQ7_9CAEN</name>
<dbReference type="InterPro" id="IPR026050">
    <property type="entry name" value="C1GALT1/C1GALT1_chp1"/>
</dbReference>
<evidence type="ECO:0000256" key="11">
    <source>
        <dbReference type="ARBA" id="ARBA00023136"/>
    </source>
</evidence>
<evidence type="ECO:0000256" key="4">
    <source>
        <dbReference type="ARBA" id="ARBA00012557"/>
    </source>
</evidence>
<dbReference type="Proteomes" id="UP001374579">
    <property type="component" value="Unassembled WGS sequence"/>
</dbReference>